<gene>
    <name evidence="1" type="ORF">EL17_22540</name>
</gene>
<reference evidence="1 2" key="1">
    <citation type="submission" date="2014-04" db="EMBL/GenBank/DDBJ databases">
        <title>Characterization and application of a salt tolerant electro-active bacterium.</title>
        <authorList>
            <person name="Yang L."/>
            <person name="Wei S."/>
            <person name="Tay Q.X.M."/>
        </authorList>
    </citation>
    <scope>NUCLEOTIDE SEQUENCE [LARGE SCALE GENOMIC DNA]</scope>
    <source>
        <strain evidence="1 2">LY1</strain>
    </source>
</reference>
<dbReference type="AlphaFoldDB" id="A0A074L0P6"/>
<sequence length="84" mass="9220">MMGKTESKSKEKSRFLMVLPLIALLVIIFSCEGNEDHELIIDADESGETVLKASSGEVYDVVENPPMPAGGFDGWILYLSQNLT</sequence>
<name>A0A074L0P6_9BACT</name>
<keyword evidence="2" id="KW-1185">Reference proteome</keyword>
<organism evidence="1 2">
    <name type="scientific">Anditalea andensis</name>
    <dbReference type="NCBI Taxonomy" id="1048983"/>
    <lineage>
        <taxon>Bacteria</taxon>
        <taxon>Pseudomonadati</taxon>
        <taxon>Bacteroidota</taxon>
        <taxon>Cytophagia</taxon>
        <taxon>Cytophagales</taxon>
        <taxon>Cytophagaceae</taxon>
        <taxon>Anditalea</taxon>
    </lineage>
</organism>
<dbReference type="RefSeq" id="WP_051719683.1">
    <property type="nucleotide sequence ID" value="NZ_JMIH01000004.1"/>
</dbReference>
<accession>A0A074L0P6</accession>
<dbReference type="STRING" id="1048983.EL17_22540"/>
<dbReference type="EMBL" id="JMIH01000004">
    <property type="protein sequence ID" value="KEO75806.1"/>
    <property type="molecule type" value="Genomic_DNA"/>
</dbReference>
<dbReference type="Proteomes" id="UP000027821">
    <property type="component" value="Unassembled WGS sequence"/>
</dbReference>
<evidence type="ECO:0000313" key="2">
    <source>
        <dbReference type="Proteomes" id="UP000027821"/>
    </source>
</evidence>
<dbReference type="PROSITE" id="PS51257">
    <property type="entry name" value="PROKAR_LIPOPROTEIN"/>
    <property type="match status" value="1"/>
</dbReference>
<comment type="caution">
    <text evidence="1">The sequence shown here is derived from an EMBL/GenBank/DDBJ whole genome shotgun (WGS) entry which is preliminary data.</text>
</comment>
<proteinExistence type="predicted"/>
<evidence type="ECO:0000313" key="1">
    <source>
        <dbReference type="EMBL" id="KEO75806.1"/>
    </source>
</evidence>
<protein>
    <submittedName>
        <fullName evidence="1">Uncharacterized protein</fullName>
    </submittedName>
</protein>